<feature type="non-terminal residue" evidence="2">
    <location>
        <position position="190"/>
    </location>
</feature>
<evidence type="ECO:0000313" key="2">
    <source>
        <dbReference type="EMBL" id="VCX43195.1"/>
    </source>
</evidence>
<feature type="compositionally biased region" description="Basic and acidic residues" evidence="1">
    <location>
        <begin position="179"/>
        <end position="190"/>
    </location>
</feature>
<protein>
    <submittedName>
        <fullName evidence="2">Uncharacterized protein</fullName>
    </submittedName>
</protein>
<proteinExistence type="predicted"/>
<gene>
    <name evidence="2" type="ORF">BN2614_LOCUS5</name>
</gene>
<comment type="caution">
    <text evidence="2">The sequence shown here is derived from an EMBL/GenBank/DDBJ whole genome shotgun (WGS) entry which is preliminary data.</text>
</comment>
<organism evidence="2 3">
    <name type="scientific">Gulo gulo</name>
    <name type="common">Wolverine</name>
    <name type="synonym">Gluton</name>
    <dbReference type="NCBI Taxonomy" id="48420"/>
    <lineage>
        <taxon>Eukaryota</taxon>
        <taxon>Metazoa</taxon>
        <taxon>Chordata</taxon>
        <taxon>Craniata</taxon>
        <taxon>Vertebrata</taxon>
        <taxon>Euteleostomi</taxon>
        <taxon>Mammalia</taxon>
        <taxon>Eutheria</taxon>
        <taxon>Laurasiatheria</taxon>
        <taxon>Carnivora</taxon>
        <taxon>Caniformia</taxon>
        <taxon>Musteloidea</taxon>
        <taxon>Mustelidae</taxon>
        <taxon>Guloninae</taxon>
        <taxon>Gulo</taxon>
    </lineage>
</organism>
<evidence type="ECO:0000256" key="1">
    <source>
        <dbReference type="SAM" id="MobiDB-lite"/>
    </source>
</evidence>
<name>A0A9X9QBD2_GULGU</name>
<sequence length="190" mass="20229">RNFKTAPKRDPPQTASFGRSHLFSGHQDFFLPRGPPGALPRGPLTSAWKGGWVRQQGLQDPFPAWPRVPAVPGHSAFPPSPRRIFPGWGFWDALAAPAWRFQARPRVVPVPPPLPRPWKVAVAPQAWGSPAIAGWGSSGMGQDFPGSSDRSPSQEGRGPGGLRRGGSATALTGTPARGRLADSGEARGAR</sequence>
<accession>A0A9X9QBD2</accession>
<dbReference type="Proteomes" id="UP000269945">
    <property type="component" value="Unassembled WGS sequence"/>
</dbReference>
<dbReference type="EMBL" id="CYRY02047256">
    <property type="protein sequence ID" value="VCX43195.1"/>
    <property type="molecule type" value="Genomic_DNA"/>
</dbReference>
<feature type="non-terminal residue" evidence="2">
    <location>
        <position position="1"/>
    </location>
</feature>
<evidence type="ECO:0000313" key="3">
    <source>
        <dbReference type="Proteomes" id="UP000269945"/>
    </source>
</evidence>
<dbReference type="AlphaFoldDB" id="A0A9X9QBD2"/>
<keyword evidence="3" id="KW-1185">Reference proteome</keyword>
<feature type="region of interest" description="Disordered" evidence="1">
    <location>
        <begin position="1"/>
        <end position="20"/>
    </location>
</feature>
<feature type="region of interest" description="Disordered" evidence="1">
    <location>
        <begin position="133"/>
        <end position="190"/>
    </location>
</feature>
<reference evidence="2 3" key="1">
    <citation type="submission" date="2018-10" db="EMBL/GenBank/DDBJ databases">
        <authorList>
            <person name="Ekblom R."/>
            <person name="Jareborg N."/>
        </authorList>
    </citation>
    <scope>NUCLEOTIDE SEQUENCE [LARGE SCALE GENOMIC DNA]</scope>
    <source>
        <tissue evidence="2">Muscle</tissue>
    </source>
</reference>